<evidence type="ECO:0000313" key="2">
    <source>
        <dbReference type="Proteomes" id="UP000579605"/>
    </source>
</evidence>
<accession>A0A852ZJF2</accession>
<protein>
    <submittedName>
        <fullName evidence="1">Uncharacterized protein</fullName>
    </submittedName>
</protein>
<proteinExistence type="predicted"/>
<name>A0A852ZJF2_9ACTN</name>
<evidence type="ECO:0000313" key="1">
    <source>
        <dbReference type="EMBL" id="NYH92373.1"/>
    </source>
</evidence>
<sequence>MSVASFSDDVLGRCAALGERSDEELGADQLGMLDVHATRDRATLRTWAKRAHSYGEELGASAAAEPGFPGAGERLQVREADGGIEVGRILLAEYLSRPASVVLHRDALTLAEELIDVLGWQGWYPPGSVRKAALAHEYAHEQLQRPNRRELKNRIGYVAVRLGHWQLHGHVVGADEIAAHGYAKERVGLGRSPLALTAALGEIAATGRG</sequence>
<comment type="caution">
    <text evidence="1">The sequence shown here is derived from an EMBL/GenBank/DDBJ whole genome shotgun (WGS) entry which is preliminary data.</text>
</comment>
<gene>
    <name evidence="1" type="ORF">F4554_005011</name>
</gene>
<dbReference type="RefSeq" id="WP_202889452.1">
    <property type="nucleotide sequence ID" value="NZ_BAAARR010000005.1"/>
</dbReference>
<keyword evidence="2" id="KW-1185">Reference proteome</keyword>
<dbReference type="AlphaFoldDB" id="A0A852ZJF2"/>
<dbReference type="Proteomes" id="UP000579605">
    <property type="component" value="Unassembled WGS sequence"/>
</dbReference>
<organism evidence="1 2">
    <name type="scientific">Actinopolymorpha rutila</name>
    <dbReference type="NCBI Taxonomy" id="446787"/>
    <lineage>
        <taxon>Bacteria</taxon>
        <taxon>Bacillati</taxon>
        <taxon>Actinomycetota</taxon>
        <taxon>Actinomycetes</taxon>
        <taxon>Propionibacteriales</taxon>
        <taxon>Actinopolymorphaceae</taxon>
        <taxon>Actinopolymorpha</taxon>
    </lineage>
</organism>
<dbReference type="EMBL" id="JACBZH010000001">
    <property type="protein sequence ID" value="NYH92373.1"/>
    <property type="molecule type" value="Genomic_DNA"/>
</dbReference>
<reference evidence="1 2" key="1">
    <citation type="submission" date="2020-07" db="EMBL/GenBank/DDBJ databases">
        <title>Sequencing the genomes of 1000 actinobacteria strains.</title>
        <authorList>
            <person name="Klenk H.-P."/>
        </authorList>
    </citation>
    <scope>NUCLEOTIDE SEQUENCE [LARGE SCALE GENOMIC DNA]</scope>
    <source>
        <strain evidence="1 2">DSM 18448</strain>
    </source>
</reference>